<dbReference type="InterPro" id="IPR039422">
    <property type="entry name" value="MarR/SlyA-like"/>
</dbReference>
<dbReference type="PANTHER" id="PTHR33164:SF5">
    <property type="entry name" value="ORGANIC HYDROPEROXIDE RESISTANCE TRANSCRIPTIONAL REGULATOR"/>
    <property type="match status" value="1"/>
</dbReference>
<keyword evidence="2" id="KW-0963">Cytoplasm</keyword>
<dbReference type="GO" id="GO:0003677">
    <property type="term" value="F:DNA binding"/>
    <property type="evidence" value="ECO:0007669"/>
    <property type="project" value="UniProtKB-KW"/>
</dbReference>
<sequence length="151" mass="16887">MDGYPQLALDQQLCLPLYAASRAVTRRYAELLAEVGLTYPQYLTLLALWDAGEPLSVRDLGARLHLDSGTLTPLLKRMETAGLVRRVRDERDERRVLVWVTDSGWRLRDDVADVPERLAGGMGMSEAQGRDLRLLLDQVIGSLEGERTPQG</sequence>
<proteinExistence type="predicted"/>
<dbReference type="Pfam" id="PF22381">
    <property type="entry name" value="Staph_reg_Sar_Rot"/>
    <property type="match status" value="1"/>
</dbReference>
<evidence type="ECO:0000259" key="6">
    <source>
        <dbReference type="PROSITE" id="PS50995"/>
    </source>
</evidence>
<comment type="subcellular location">
    <subcellularLocation>
        <location evidence="1">Cytoplasm</location>
    </subcellularLocation>
</comment>
<keyword evidence="8" id="KW-1185">Reference proteome</keyword>
<dbReference type="SUPFAM" id="SSF46785">
    <property type="entry name" value="Winged helix' DNA-binding domain"/>
    <property type="match status" value="1"/>
</dbReference>
<dbReference type="FunFam" id="1.10.10.10:FF:000163">
    <property type="entry name" value="MarR family transcriptional regulator"/>
    <property type="match status" value="1"/>
</dbReference>
<dbReference type="InterPro" id="IPR036388">
    <property type="entry name" value="WH-like_DNA-bd_sf"/>
</dbReference>
<dbReference type="PANTHER" id="PTHR33164">
    <property type="entry name" value="TRANSCRIPTIONAL REGULATOR, MARR FAMILY"/>
    <property type="match status" value="1"/>
</dbReference>
<evidence type="ECO:0000313" key="7">
    <source>
        <dbReference type="EMBL" id="ANS78045.1"/>
    </source>
</evidence>
<dbReference type="GO" id="GO:0005737">
    <property type="term" value="C:cytoplasm"/>
    <property type="evidence" value="ECO:0007669"/>
    <property type="project" value="UniProtKB-SubCell"/>
</dbReference>
<dbReference type="AlphaFoldDB" id="A0A1B1N9J3"/>
<evidence type="ECO:0000256" key="1">
    <source>
        <dbReference type="ARBA" id="ARBA00004496"/>
    </source>
</evidence>
<dbReference type="PROSITE" id="PS50995">
    <property type="entry name" value="HTH_MARR_2"/>
    <property type="match status" value="1"/>
</dbReference>
<keyword evidence="4" id="KW-0238">DNA-binding</keyword>
<keyword evidence="5" id="KW-0804">Transcription</keyword>
<organism evidence="7 8">
    <name type="scientific">Serinicoccus hydrothermalis</name>
    <dbReference type="NCBI Taxonomy" id="1758689"/>
    <lineage>
        <taxon>Bacteria</taxon>
        <taxon>Bacillati</taxon>
        <taxon>Actinomycetota</taxon>
        <taxon>Actinomycetes</taxon>
        <taxon>Micrococcales</taxon>
        <taxon>Ornithinimicrobiaceae</taxon>
        <taxon>Serinicoccus</taxon>
    </lineage>
</organism>
<dbReference type="SMART" id="SM00347">
    <property type="entry name" value="HTH_MARR"/>
    <property type="match status" value="1"/>
</dbReference>
<dbReference type="InterPro" id="IPR036390">
    <property type="entry name" value="WH_DNA-bd_sf"/>
</dbReference>
<dbReference type="Gene3D" id="1.10.10.10">
    <property type="entry name" value="Winged helix-like DNA-binding domain superfamily/Winged helix DNA-binding domain"/>
    <property type="match status" value="1"/>
</dbReference>
<evidence type="ECO:0000313" key="8">
    <source>
        <dbReference type="Proteomes" id="UP000092482"/>
    </source>
</evidence>
<evidence type="ECO:0000256" key="2">
    <source>
        <dbReference type="ARBA" id="ARBA00022490"/>
    </source>
</evidence>
<dbReference type="OrthoDB" id="9806864at2"/>
<dbReference type="Proteomes" id="UP000092482">
    <property type="component" value="Chromosome"/>
</dbReference>
<keyword evidence="3" id="KW-0805">Transcription regulation</keyword>
<dbReference type="KEGG" id="serj:SGUI_0649"/>
<dbReference type="GO" id="GO:0003700">
    <property type="term" value="F:DNA-binding transcription factor activity"/>
    <property type="evidence" value="ECO:0007669"/>
    <property type="project" value="InterPro"/>
</dbReference>
<dbReference type="PATRIC" id="fig|1758689.4.peg.669"/>
<reference evidence="7 8" key="1">
    <citation type="submission" date="2016-03" db="EMBL/GenBank/DDBJ databases">
        <title>Shallow-sea hydrothermal system.</title>
        <authorList>
            <person name="Tang K."/>
        </authorList>
    </citation>
    <scope>NUCLEOTIDE SEQUENCE [LARGE SCALE GENOMIC DNA]</scope>
    <source>
        <strain evidence="7 8">JLT9</strain>
    </source>
</reference>
<dbReference type="GO" id="GO:0006950">
    <property type="term" value="P:response to stress"/>
    <property type="evidence" value="ECO:0007669"/>
    <property type="project" value="TreeGrafter"/>
</dbReference>
<dbReference type="InterPro" id="IPR000835">
    <property type="entry name" value="HTH_MarR-typ"/>
</dbReference>
<name>A0A1B1N9J3_9MICO</name>
<dbReference type="EMBL" id="CP014989">
    <property type="protein sequence ID" value="ANS78045.1"/>
    <property type="molecule type" value="Genomic_DNA"/>
</dbReference>
<dbReference type="InterPro" id="IPR055166">
    <property type="entry name" value="Transc_reg_Sar_Rot_HTH"/>
</dbReference>
<evidence type="ECO:0000256" key="5">
    <source>
        <dbReference type="ARBA" id="ARBA00023163"/>
    </source>
</evidence>
<protein>
    <submittedName>
        <fullName evidence="7">Organic hydroperoxide resistance transcriptional regulator</fullName>
    </submittedName>
</protein>
<feature type="domain" description="HTH marR-type" evidence="6">
    <location>
        <begin position="10"/>
        <end position="141"/>
    </location>
</feature>
<evidence type="ECO:0000256" key="4">
    <source>
        <dbReference type="ARBA" id="ARBA00023125"/>
    </source>
</evidence>
<accession>A0A1B1N9J3</accession>
<gene>
    <name evidence="7" type="ORF">SGUI_0649</name>
</gene>
<dbReference type="RefSeq" id="WP_066636246.1">
    <property type="nucleotide sequence ID" value="NZ_CP014989.1"/>
</dbReference>
<evidence type="ECO:0000256" key="3">
    <source>
        <dbReference type="ARBA" id="ARBA00023015"/>
    </source>
</evidence>